<name>A0A7X0LK06_9BACT</name>
<evidence type="ECO:0000256" key="1">
    <source>
        <dbReference type="ARBA" id="ARBA00023235"/>
    </source>
</evidence>
<dbReference type="Proteomes" id="UP000541810">
    <property type="component" value="Unassembled WGS sequence"/>
</dbReference>
<evidence type="ECO:0000259" key="4">
    <source>
        <dbReference type="Pfam" id="PF01261"/>
    </source>
</evidence>
<feature type="domain" description="Xylose isomerase-like TIM barrel" evidence="4">
    <location>
        <begin position="30"/>
        <end position="268"/>
    </location>
</feature>
<dbReference type="InterPro" id="IPR050417">
    <property type="entry name" value="Sugar_Epim/Isomerase"/>
</dbReference>
<evidence type="ECO:0000256" key="2">
    <source>
        <dbReference type="PIRNR" id="PIRNR006241"/>
    </source>
</evidence>
<dbReference type="AlphaFoldDB" id="A0A7X0LK06"/>
<accession>A0A7X0LK06</accession>
<dbReference type="InterPro" id="IPR013022">
    <property type="entry name" value="Xyl_isomerase-like_TIM-brl"/>
</dbReference>
<evidence type="ECO:0000313" key="6">
    <source>
        <dbReference type="Proteomes" id="UP000541810"/>
    </source>
</evidence>
<organism evidence="5 6">
    <name type="scientific">Algisphaera agarilytica</name>
    <dbReference type="NCBI Taxonomy" id="1385975"/>
    <lineage>
        <taxon>Bacteria</taxon>
        <taxon>Pseudomonadati</taxon>
        <taxon>Planctomycetota</taxon>
        <taxon>Phycisphaerae</taxon>
        <taxon>Phycisphaerales</taxon>
        <taxon>Phycisphaeraceae</taxon>
        <taxon>Algisphaera</taxon>
    </lineage>
</organism>
<gene>
    <name evidence="5" type="ORF">HNQ40_000942</name>
</gene>
<dbReference type="EMBL" id="JACHGY010000001">
    <property type="protein sequence ID" value="MBB6429136.1"/>
    <property type="molecule type" value="Genomic_DNA"/>
</dbReference>
<feature type="active site" description="Proton donor/acceptor" evidence="3">
    <location>
        <position position="152"/>
    </location>
</feature>
<keyword evidence="1 2" id="KW-0413">Isomerase</keyword>
<dbReference type="EC" id="5.3.1.22" evidence="5"/>
<evidence type="ECO:0000256" key="3">
    <source>
        <dbReference type="PIRSR" id="PIRSR006241-50"/>
    </source>
</evidence>
<dbReference type="GO" id="GO:0008903">
    <property type="term" value="F:hydroxypyruvate isomerase activity"/>
    <property type="evidence" value="ECO:0007669"/>
    <property type="project" value="UniProtKB-EC"/>
</dbReference>
<reference evidence="5 6" key="1">
    <citation type="submission" date="2020-08" db="EMBL/GenBank/DDBJ databases">
        <title>Genomic Encyclopedia of Type Strains, Phase IV (KMG-IV): sequencing the most valuable type-strain genomes for metagenomic binning, comparative biology and taxonomic classification.</title>
        <authorList>
            <person name="Goeker M."/>
        </authorList>
    </citation>
    <scope>NUCLEOTIDE SEQUENCE [LARGE SCALE GENOMIC DNA]</scope>
    <source>
        <strain evidence="5 6">DSM 103725</strain>
    </source>
</reference>
<keyword evidence="6" id="KW-1185">Reference proteome</keyword>
<comment type="caution">
    <text evidence="5">The sequence shown here is derived from an EMBL/GenBank/DDBJ whole genome shotgun (WGS) entry which is preliminary data.</text>
</comment>
<keyword evidence="5" id="KW-0670">Pyruvate</keyword>
<sequence length="275" mass="31186">MPSQPFNMLFAPHYGMFKHHAGDDLVDQIKFCHDAGFRAWEDNHLMDREVAVQDKIASALDDLGMTMGVFVAKTFWGEPIYVRGGKEAREKLKQKMREAVEVAKRVNARWCTIVPGPYVQDLEWDYQTANAIDCLRAMAEVCEPAGLVMALEPLNRWANHPEMFLSHIPQAYLICEAVNSPSCKILNDLYHAQIMEGSLMLNIDKTWLRTAYFQIGDSPGRNEPGTGEINYANIFAELDRRGYSGVLGMEHGISIDGKEGERKLIEAYRRCDVIK</sequence>
<comment type="similarity">
    <text evidence="2">Belongs to the hyi family.</text>
</comment>
<protein>
    <submittedName>
        <fullName evidence="5">Hydroxypyruvate isomerase</fullName>
        <ecNumber evidence="5">5.3.1.22</ecNumber>
    </submittedName>
</protein>
<dbReference type="Gene3D" id="3.20.20.150">
    <property type="entry name" value="Divalent-metal-dependent TIM barrel enzymes"/>
    <property type="match status" value="1"/>
</dbReference>
<dbReference type="PANTHER" id="PTHR43489">
    <property type="entry name" value="ISOMERASE"/>
    <property type="match status" value="1"/>
</dbReference>
<dbReference type="InterPro" id="IPR036237">
    <property type="entry name" value="Xyl_isomerase-like_sf"/>
</dbReference>
<dbReference type="RefSeq" id="WP_221435383.1">
    <property type="nucleotide sequence ID" value="NZ_JACHGY010000001.1"/>
</dbReference>
<dbReference type="SUPFAM" id="SSF51658">
    <property type="entry name" value="Xylose isomerase-like"/>
    <property type="match status" value="1"/>
</dbReference>
<dbReference type="Pfam" id="PF01261">
    <property type="entry name" value="AP_endonuc_2"/>
    <property type="match status" value="1"/>
</dbReference>
<proteinExistence type="inferred from homology"/>
<dbReference type="PIRSF" id="PIRSF006241">
    <property type="entry name" value="HyI"/>
    <property type="match status" value="1"/>
</dbReference>
<feature type="active site" description="Proton donor/acceptor" evidence="3">
    <location>
        <position position="250"/>
    </location>
</feature>
<evidence type="ECO:0000313" key="5">
    <source>
        <dbReference type="EMBL" id="MBB6429136.1"/>
    </source>
</evidence>
<dbReference type="InterPro" id="IPR026040">
    <property type="entry name" value="HyI-like"/>
</dbReference>